<dbReference type="EMBL" id="OM258170">
    <property type="protein sequence ID" value="UMO77983.1"/>
    <property type="molecule type" value="Genomic_DNA"/>
</dbReference>
<organism evidence="1 2">
    <name type="scientific">Escherichia phage ZL19</name>
    <dbReference type="NCBI Taxonomy" id="2914037"/>
    <lineage>
        <taxon>Viruses</taxon>
        <taxon>Duplodnaviria</taxon>
        <taxon>Heunggongvirae</taxon>
        <taxon>Uroviricota</taxon>
        <taxon>Caudoviricetes</taxon>
        <taxon>Drexlerviridae</taxon>
        <taxon>Braunvirinae</taxon>
        <taxon>Rtpvirus</taxon>
        <taxon>Rtpvirus ZL19</taxon>
    </lineage>
</organism>
<accession>A0A9E6YYP4</accession>
<dbReference type="Proteomes" id="UP001057895">
    <property type="component" value="Segment"/>
</dbReference>
<proteinExistence type="predicted"/>
<evidence type="ECO:0000313" key="1">
    <source>
        <dbReference type="EMBL" id="UMO77983.1"/>
    </source>
</evidence>
<reference evidence="1" key="1">
    <citation type="journal article" date="2022" name="Science">
        <title>Prokaryotic innate immunity via pattern recognition of conserved viral proteins.</title>
        <authorList>
            <person name="Gao L."/>
            <person name="Wilkinson M.E."/>
            <person name="Strecker J."/>
            <person name="Makarova K.S."/>
            <person name="Koonin E.V."/>
            <person name="Zhang F."/>
        </authorList>
    </citation>
    <scope>NUCLEOTIDE SEQUENCE</scope>
</reference>
<sequence>MIILTLMVIAVVFPMVAMMVVEVIDARDTKKTYEAINANRRPSKFEGAKFSTNYKAH</sequence>
<protein>
    <submittedName>
        <fullName evidence="1">Uncharacterized protein</fullName>
    </submittedName>
</protein>
<name>A0A9E6YYP4_9CAUD</name>
<keyword evidence="2" id="KW-1185">Reference proteome</keyword>
<evidence type="ECO:0000313" key="2">
    <source>
        <dbReference type="Proteomes" id="UP001057895"/>
    </source>
</evidence>